<dbReference type="FunFam" id="3.30.590.10:FF:000011">
    <property type="entry name" value="Glutamine synthetase"/>
    <property type="match status" value="1"/>
</dbReference>
<evidence type="ECO:0000313" key="11">
    <source>
        <dbReference type="EMBL" id="OAF71571.1"/>
    </source>
</evidence>
<comment type="subcellular location">
    <subcellularLocation>
        <location evidence="1">Cytoplasm</location>
    </subcellularLocation>
</comment>
<dbReference type="InterPro" id="IPR050292">
    <property type="entry name" value="Glutamine_Synthetase"/>
</dbReference>
<evidence type="ECO:0000256" key="4">
    <source>
        <dbReference type="ARBA" id="ARBA00022490"/>
    </source>
</evidence>
<name>A0A177BDD8_9BILA</name>
<dbReference type="GO" id="GO:0004356">
    <property type="term" value="F:glutamine synthetase activity"/>
    <property type="evidence" value="ECO:0007669"/>
    <property type="project" value="UniProtKB-EC"/>
</dbReference>
<dbReference type="Gene3D" id="3.30.590.10">
    <property type="entry name" value="Glutamine synthetase/guanido kinase, catalytic domain"/>
    <property type="match status" value="1"/>
</dbReference>
<evidence type="ECO:0000259" key="10">
    <source>
        <dbReference type="PROSITE" id="PS51987"/>
    </source>
</evidence>
<dbReference type="GO" id="GO:0006542">
    <property type="term" value="P:glutamine biosynthetic process"/>
    <property type="evidence" value="ECO:0007669"/>
    <property type="project" value="InterPro"/>
</dbReference>
<dbReference type="SUPFAM" id="SSF55931">
    <property type="entry name" value="Glutamine synthetase/guanido kinase"/>
    <property type="match status" value="1"/>
</dbReference>
<comment type="similarity">
    <text evidence="2 8 9">Belongs to the glutamine synthetase family.</text>
</comment>
<evidence type="ECO:0000256" key="1">
    <source>
        <dbReference type="ARBA" id="ARBA00004496"/>
    </source>
</evidence>
<evidence type="ECO:0000256" key="2">
    <source>
        <dbReference type="ARBA" id="ARBA00009897"/>
    </source>
</evidence>
<dbReference type="Proteomes" id="UP000078046">
    <property type="component" value="Unassembled WGS sequence"/>
</dbReference>
<dbReference type="Gene3D" id="3.10.20.70">
    <property type="entry name" value="Glutamine synthetase, N-terminal domain"/>
    <property type="match status" value="1"/>
</dbReference>
<evidence type="ECO:0000256" key="6">
    <source>
        <dbReference type="ARBA" id="ARBA00022741"/>
    </source>
</evidence>
<protein>
    <recommendedName>
        <fullName evidence="3">glutamine synthetase</fullName>
        <ecNumber evidence="3">6.3.1.2</ecNumber>
    </recommendedName>
</protein>
<organism evidence="11 12">
    <name type="scientific">Intoshia linei</name>
    <dbReference type="NCBI Taxonomy" id="1819745"/>
    <lineage>
        <taxon>Eukaryota</taxon>
        <taxon>Metazoa</taxon>
        <taxon>Spiralia</taxon>
        <taxon>Lophotrochozoa</taxon>
        <taxon>Mesozoa</taxon>
        <taxon>Orthonectida</taxon>
        <taxon>Rhopaluridae</taxon>
        <taxon>Intoshia</taxon>
    </lineage>
</organism>
<keyword evidence="5" id="KW-0436">Ligase</keyword>
<comment type="caution">
    <text evidence="11">The sequence shown here is derived from an EMBL/GenBank/DDBJ whole genome shotgun (WGS) entry which is preliminary data.</text>
</comment>
<dbReference type="PANTHER" id="PTHR20852:SF57">
    <property type="entry name" value="GLUTAMINE SYNTHETASE 2 CYTOPLASMIC"/>
    <property type="match status" value="1"/>
</dbReference>
<proteinExistence type="inferred from homology"/>
<dbReference type="GO" id="GO:0005524">
    <property type="term" value="F:ATP binding"/>
    <property type="evidence" value="ECO:0007669"/>
    <property type="project" value="UniProtKB-KW"/>
</dbReference>
<keyword evidence="4" id="KW-0963">Cytoplasm</keyword>
<evidence type="ECO:0000256" key="3">
    <source>
        <dbReference type="ARBA" id="ARBA00012937"/>
    </source>
</evidence>
<dbReference type="SUPFAM" id="SSF54368">
    <property type="entry name" value="Glutamine synthetase, N-terminal domain"/>
    <property type="match status" value="1"/>
</dbReference>
<keyword evidence="7" id="KW-0067">ATP-binding</keyword>
<reference evidence="11 12" key="1">
    <citation type="submission" date="2016-04" db="EMBL/GenBank/DDBJ databases">
        <title>The genome of Intoshia linei affirms orthonectids as highly simplified spiralians.</title>
        <authorList>
            <person name="Mikhailov K.V."/>
            <person name="Slusarev G.S."/>
            <person name="Nikitin M.A."/>
            <person name="Logacheva M.D."/>
            <person name="Penin A."/>
            <person name="Aleoshin V."/>
            <person name="Panchin Y.V."/>
        </authorList>
    </citation>
    <scope>NUCLEOTIDE SEQUENCE [LARGE SCALE GENOMIC DNA]</scope>
    <source>
        <strain evidence="11">Intl2013</strain>
        <tissue evidence="11">Whole animal</tissue>
    </source>
</reference>
<dbReference type="PROSITE" id="PS51987">
    <property type="entry name" value="GS_CATALYTIC"/>
    <property type="match status" value="1"/>
</dbReference>
<dbReference type="InterPro" id="IPR014746">
    <property type="entry name" value="Gln_synth/guanido_kin_cat_dom"/>
</dbReference>
<dbReference type="GO" id="GO:0005737">
    <property type="term" value="C:cytoplasm"/>
    <property type="evidence" value="ECO:0007669"/>
    <property type="project" value="UniProtKB-SubCell"/>
</dbReference>
<dbReference type="SMART" id="SM01230">
    <property type="entry name" value="Gln-synt_C"/>
    <property type="match status" value="1"/>
</dbReference>
<dbReference type="PANTHER" id="PTHR20852">
    <property type="entry name" value="GLUTAMINE SYNTHETASE"/>
    <property type="match status" value="1"/>
</dbReference>
<feature type="domain" description="GS catalytic" evidence="10">
    <location>
        <begin position="114"/>
        <end position="268"/>
    </location>
</feature>
<evidence type="ECO:0000256" key="5">
    <source>
        <dbReference type="ARBA" id="ARBA00022598"/>
    </source>
</evidence>
<dbReference type="EMBL" id="LWCA01000040">
    <property type="protein sequence ID" value="OAF71571.1"/>
    <property type="molecule type" value="Genomic_DNA"/>
</dbReference>
<accession>A0A177BDD8</accession>
<dbReference type="Pfam" id="PF00120">
    <property type="entry name" value="Gln-synt_C"/>
    <property type="match status" value="1"/>
</dbReference>
<dbReference type="InterPro" id="IPR008146">
    <property type="entry name" value="Gln_synth_cat_dom"/>
</dbReference>
<dbReference type="AlphaFoldDB" id="A0A177BDD8"/>
<evidence type="ECO:0000313" key="12">
    <source>
        <dbReference type="Proteomes" id="UP000078046"/>
    </source>
</evidence>
<dbReference type="InterPro" id="IPR036651">
    <property type="entry name" value="Gln_synt_N_sf"/>
</dbReference>
<evidence type="ECO:0000256" key="8">
    <source>
        <dbReference type="PROSITE-ProRule" id="PRU01331"/>
    </source>
</evidence>
<sequence length="268" mass="30854">MENELGNTKIFEHYLNLEQPTDKYICTYVWIDGFGKTTRCKSRTLKYNKNQKITLKDIPQWDCYGYITAQPNEIMSYQYLKPVALYRDPFLKKTNKLVMCQTYDQDKNPTILNNRDETYKLLEKYKSLEFKFGFEQEYVLIGKNKKPFKPQTGFPPELGPHYCGTGLCNAFGRAIPISHYKACLYAGISIFGINGEATPAQWEYQLGELDAVGISDQLWMSRYILERISEEFGVEVTFQPKPVPGNWCGSGGHCNFSTNETRGIDGLE</sequence>
<gene>
    <name evidence="11" type="ORF">A3Q56_00674</name>
</gene>
<dbReference type="OrthoDB" id="1936100at2759"/>
<keyword evidence="6" id="KW-0547">Nucleotide-binding</keyword>
<evidence type="ECO:0000256" key="7">
    <source>
        <dbReference type="ARBA" id="ARBA00022840"/>
    </source>
</evidence>
<evidence type="ECO:0000256" key="9">
    <source>
        <dbReference type="RuleBase" id="RU000384"/>
    </source>
</evidence>
<dbReference type="EC" id="6.3.1.2" evidence="3"/>
<keyword evidence="12" id="KW-1185">Reference proteome</keyword>